<evidence type="ECO:0000256" key="2">
    <source>
        <dbReference type="ARBA" id="ARBA00022692"/>
    </source>
</evidence>
<dbReference type="Proteomes" id="UP000095287">
    <property type="component" value="Unplaced"/>
</dbReference>
<organism evidence="7 8">
    <name type="scientific">Steinernema glaseri</name>
    <dbReference type="NCBI Taxonomy" id="37863"/>
    <lineage>
        <taxon>Eukaryota</taxon>
        <taxon>Metazoa</taxon>
        <taxon>Ecdysozoa</taxon>
        <taxon>Nematoda</taxon>
        <taxon>Chromadorea</taxon>
        <taxon>Rhabditida</taxon>
        <taxon>Tylenchina</taxon>
        <taxon>Panagrolaimomorpha</taxon>
        <taxon>Strongyloidoidea</taxon>
        <taxon>Steinernematidae</taxon>
        <taxon>Steinernema</taxon>
    </lineage>
</organism>
<evidence type="ECO:0000256" key="6">
    <source>
        <dbReference type="SAM" id="SignalP"/>
    </source>
</evidence>
<dbReference type="PANTHER" id="PTHR23051">
    <property type="entry name" value="SOLUTE CARRIER FAMILY 35, MEMBER F5"/>
    <property type="match status" value="1"/>
</dbReference>
<name>A0A1I8ATI0_9BILA</name>
<keyword evidence="4 5" id="KW-0472">Membrane</keyword>
<feature type="transmembrane region" description="Helical" evidence="5">
    <location>
        <begin position="201"/>
        <end position="220"/>
    </location>
</feature>
<keyword evidence="2 5" id="KW-0812">Transmembrane</keyword>
<dbReference type="WBParaSite" id="L893_g9059.t1">
    <property type="protein sequence ID" value="L893_g9059.t1"/>
    <property type="gene ID" value="L893_g9059"/>
</dbReference>
<evidence type="ECO:0000313" key="8">
    <source>
        <dbReference type="WBParaSite" id="L893_g9059.t1"/>
    </source>
</evidence>
<keyword evidence="3 5" id="KW-1133">Transmembrane helix</keyword>
<evidence type="ECO:0000256" key="4">
    <source>
        <dbReference type="ARBA" id="ARBA00023136"/>
    </source>
</evidence>
<protein>
    <submittedName>
        <fullName evidence="8">EamA domain-containing protein</fullName>
    </submittedName>
</protein>
<evidence type="ECO:0000256" key="1">
    <source>
        <dbReference type="ARBA" id="ARBA00004141"/>
    </source>
</evidence>
<sequence length="316" mass="34679">MIVGGSSSGPSRQLFGLLLLVAVNVLWVASAELTRVIFVDDSFRRPFFVTYVKTCLLIVYFLRFWICGPSQIVVGEAPVDTKYTLLQDSEDEYEPEELTTSEFEPVSVASDSEALPEHASSPSKQKRPRRVRFSLMREVRRLPSAIADEARRARLPYRPPSVECSWELSPMAKCTIALAPLWLVCSATYQTALMFSTVSSVNLLSSSSSLLVLVLAAFFGRRPSDRFTCRKLLLVLLNLSGVALVSGFSSSGAGAALALGSALAYAVYLTSFQAVCDKFGAVDMNLLFGGLKIRKFSSITKYDFNNKILALGLSHK</sequence>
<proteinExistence type="predicted"/>
<comment type="subcellular location">
    <subcellularLocation>
        <location evidence="1">Membrane</location>
        <topology evidence="1">Multi-pass membrane protein</topology>
    </subcellularLocation>
</comment>
<feature type="transmembrane region" description="Helical" evidence="5">
    <location>
        <begin position="232"/>
        <end position="249"/>
    </location>
</feature>
<evidence type="ECO:0000313" key="7">
    <source>
        <dbReference type="Proteomes" id="UP000095287"/>
    </source>
</evidence>
<evidence type="ECO:0000256" key="3">
    <source>
        <dbReference type="ARBA" id="ARBA00022989"/>
    </source>
</evidence>
<feature type="signal peptide" evidence="6">
    <location>
        <begin position="1"/>
        <end position="31"/>
    </location>
</feature>
<keyword evidence="7" id="KW-1185">Reference proteome</keyword>
<keyword evidence="6" id="KW-0732">Signal</keyword>
<feature type="transmembrane region" description="Helical" evidence="5">
    <location>
        <begin position="255"/>
        <end position="276"/>
    </location>
</feature>
<dbReference type="GO" id="GO:0016020">
    <property type="term" value="C:membrane"/>
    <property type="evidence" value="ECO:0007669"/>
    <property type="project" value="UniProtKB-SubCell"/>
</dbReference>
<evidence type="ECO:0000256" key="5">
    <source>
        <dbReference type="SAM" id="Phobius"/>
    </source>
</evidence>
<accession>A0A1I8ATI0</accession>
<feature type="transmembrane region" description="Helical" evidence="5">
    <location>
        <begin position="47"/>
        <end position="66"/>
    </location>
</feature>
<reference evidence="8" key="1">
    <citation type="submission" date="2016-11" db="UniProtKB">
        <authorList>
            <consortium name="WormBaseParasite"/>
        </authorList>
    </citation>
    <scope>IDENTIFICATION</scope>
</reference>
<dbReference type="PANTHER" id="PTHR23051:SF0">
    <property type="entry name" value="SOLUTE CARRIER FAMILY 35 MEMBER F5"/>
    <property type="match status" value="1"/>
</dbReference>
<dbReference type="AlphaFoldDB" id="A0A1I8ATI0"/>
<feature type="chain" id="PRO_5009315041" evidence="6">
    <location>
        <begin position="32"/>
        <end position="316"/>
    </location>
</feature>